<dbReference type="OrthoDB" id="5867524at2759"/>
<evidence type="ECO:0000259" key="6">
    <source>
        <dbReference type="PROSITE" id="PS50888"/>
    </source>
</evidence>
<keyword evidence="3" id="KW-0238">DNA-binding</keyword>
<comment type="subcellular location">
    <subcellularLocation>
        <location evidence="1">Nucleus</location>
    </subcellularLocation>
</comment>
<evidence type="ECO:0000313" key="7">
    <source>
        <dbReference type="EMBL" id="VDD97309.1"/>
    </source>
</evidence>
<evidence type="ECO:0000256" key="4">
    <source>
        <dbReference type="ARBA" id="ARBA00023242"/>
    </source>
</evidence>
<dbReference type="GO" id="GO:0040008">
    <property type="term" value="P:regulation of growth"/>
    <property type="evidence" value="ECO:0007669"/>
    <property type="project" value="UniProtKB-ARBA"/>
</dbReference>
<evidence type="ECO:0000313" key="8">
    <source>
        <dbReference type="Proteomes" id="UP000274131"/>
    </source>
</evidence>
<dbReference type="EMBL" id="UXUI01013357">
    <property type="protein sequence ID" value="VDD97309.1"/>
    <property type="molecule type" value="Genomic_DNA"/>
</dbReference>
<keyword evidence="4" id="KW-0539">Nucleus</keyword>
<dbReference type="InterPro" id="IPR036638">
    <property type="entry name" value="HLH_DNA-bd_sf"/>
</dbReference>
<dbReference type="PANTHER" id="PTHR23349">
    <property type="entry name" value="BASIC HELIX-LOOP-HELIX TRANSCRIPTION FACTOR, TWIST"/>
    <property type="match status" value="1"/>
</dbReference>
<dbReference type="PROSITE" id="PS50888">
    <property type="entry name" value="BHLH"/>
    <property type="match status" value="1"/>
</dbReference>
<reference evidence="7 8" key="2">
    <citation type="submission" date="2018-10" db="EMBL/GenBank/DDBJ databases">
        <authorList>
            <consortium name="Pathogen Informatics"/>
        </authorList>
    </citation>
    <scope>NUCLEOTIDE SEQUENCE [LARGE SCALE GENOMIC DNA]</scope>
</reference>
<dbReference type="SMART" id="SM00353">
    <property type="entry name" value="HLH"/>
    <property type="match status" value="1"/>
</dbReference>
<dbReference type="InterPro" id="IPR050283">
    <property type="entry name" value="E-box_TF_Regulators"/>
</dbReference>
<dbReference type="Pfam" id="PF00010">
    <property type="entry name" value="HLH"/>
    <property type="match status" value="1"/>
</dbReference>
<accession>A0A0N4VPG4</accession>
<dbReference type="InterPro" id="IPR011598">
    <property type="entry name" value="bHLH_dom"/>
</dbReference>
<dbReference type="GO" id="GO:0000977">
    <property type="term" value="F:RNA polymerase II transcription regulatory region sequence-specific DNA binding"/>
    <property type="evidence" value="ECO:0007669"/>
    <property type="project" value="TreeGrafter"/>
</dbReference>
<dbReference type="FunFam" id="4.10.280.10:FF:000029">
    <property type="entry name" value="Achaete-scute family bHLH transcription factor 1"/>
    <property type="match status" value="1"/>
</dbReference>
<dbReference type="Gene3D" id="4.10.280.10">
    <property type="entry name" value="Helix-loop-helix DNA-binding domain"/>
    <property type="match status" value="1"/>
</dbReference>
<dbReference type="AlphaFoldDB" id="A0A0N4VPG4"/>
<feature type="domain" description="BHLH" evidence="6">
    <location>
        <begin position="39"/>
        <end position="91"/>
    </location>
</feature>
<keyword evidence="2" id="KW-0524">Neurogenesis</keyword>
<dbReference type="SUPFAM" id="SSF47459">
    <property type="entry name" value="HLH, helix-loop-helix DNA-binding domain"/>
    <property type="match status" value="1"/>
</dbReference>
<evidence type="ECO:0000256" key="1">
    <source>
        <dbReference type="ARBA" id="ARBA00004123"/>
    </source>
</evidence>
<dbReference type="GO" id="GO:0005634">
    <property type="term" value="C:nucleus"/>
    <property type="evidence" value="ECO:0007669"/>
    <property type="project" value="UniProtKB-SubCell"/>
</dbReference>
<sequence>MSNKIVASGGGCRTATATTGGTERLRKTKSGGVATKLPHQVLRRNERERKRVQQVNLGFINLRDRVPQSSSSKKLSKVETLREAARYIRHLQDLLRMSCDKPFEPMQSEPEVPSNYQTPSTSQENYYLPTSLPTDCSSYQPGPVYEQQYYLPYTSTPYCSSTYNAGFPVIKSEDPSPDSSCTSDVSVEDYRFQQKSYAL</sequence>
<dbReference type="PANTHER" id="PTHR23349:SF111">
    <property type="entry name" value="BHLH DOMAIN-CONTAINING PROTEIN"/>
    <property type="match status" value="1"/>
</dbReference>
<dbReference type="WBParaSite" id="EVEC_0001289301-mRNA-1">
    <property type="protein sequence ID" value="EVEC_0001289301-mRNA-1"/>
    <property type="gene ID" value="EVEC_0001289301"/>
</dbReference>
<dbReference type="Proteomes" id="UP000274131">
    <property type="component" value="Unassembled WGS sequence"/>
</dbReference>
<feature type="region of interest" description="Disordered" evidence="5">
    <location>
        <begin position="1"/>
        <end position="39"/>
    </location>
</feature>
<evidence type="ECO:0000256" key="3">
    <source>
        <dbReference type="ARBA" id="ARBA00023125"/>
    </source>
</evidence>
<dbReference type="CDD" id="cd11418">
    <property type="entry name" value="bHLH_TS_ASCL"/>
    <property type="match status" value="1"/>
</dbReference>
<reference evidence="9" key="1">
    <citation type="submission" date="2017-02" db="UniProtKB">
        <authorList>
            <consortium name="WormBaseParasite"/>
        </authorList>
    </citation>
    <scope>IDENTIFICATION</scope>
</reference>
<evidence type="ECO:0000256" key="5">
    <source>
        <dbReference type="SAM" id="MobiDB-lite"/>
    </source>
</evidence>
<dbReference type="STRING" id="51028.A0A0N4VPG4"/>
<dbReference type="GO" id="GO:0046983">
    <property type="term" value="F:protein dimerization activity"/>
    <property type="evidence" value="ECO:0007669"/>
    <property type="project" value="InterPro"/>
</dbReference>
<dbReference type="GO" id="GO:0007399">
    <property type="term" value="P:nervous system development"/>
    <property type="evidence" value="ECO:0007669"/>
    <property type="project" value="UniProtKB-KW"/>
</dbReference>
<keyword evidence="8" id="KW-1185">Reference proteome</keyword>
<dbReference type="GO" id="GO:0000981">
    <property type="term" value="F:DNA-binding transcription factor activity, RNA polymerase II-specific"/>
    <property type="evidence" value="ECO:0007669"/>
    <property type="project" value="TreeGrafter"/>
</dbReference>
<protein>
    <submittedName>
        <fullName evidence="9">BHLH domain-containing protein</fullName>
    </submittedName>
</protein>
<name>A0A0N4VPG4_ENTVE</name>
<evidence type="ECO:0000313" key="9">
    <source>
        <dbReference type="WBParaSite" id="EVEC_0001289301-mRNA-1"/>
    </source>
</evidence>
<gene>
    <name evidence="7" type="ORF">EVEC_LOCUS12060</name>
</gene>
<evidence type="ECO:0000256" key="2">
    <source>
        <dbReference type="ARBA" id="ARBA00022902"/>
    </source>
</evidence>
<proteinExistence type="predicted"/>
<organism evidence="9">
    <name type="scientific">Enterobius vermicularis</name>
    <name type="common">Human pinworm</name>
    <dbReference type="NCBI Taxonomy" id="51028"/>
    <lineage>
        <taxon>Eukaryota</taxon>
        <taxon>Metazoa</taxon>
        <taxon>Ecdysozoa</taxon>
        <taxon>Nematoda</taxon>
        <taxon>Chromadorea</taxon>
        <taxon>Rhabditida</taxon>
        <taxon>Spirurina</taxon>
        <taxon>Oxyuridomorpha</taxon>
        <taxon>Oxyuroidea</taxon>
        <taxon>Oxyuridae</taxon>
        <taxon>Enterobius</taxon>
    </lineage>
</organism>
<feature type="compositionally biased region" description="Low complexity" evidence="5">
    <location>
        <begin position="13"/>
        <end position="22"/>
    </location>
</feature>